<dbReference type="SUPFAM" id="SSF48371">
    <property type="entry name" value="ARM repeat"/>
    <property type="match status" value="1"/>
</dbReference>
<protein>
    <submittedName>
        <fullName evidence="3">DNA alkylation repair protein</fullName>
    </submittedName>
    <submittedName>
        <fullName evidence="2">Predicted DNA alkylation repair enzyme</fullName>
    </submittedName>
</protein>
<dbReference type="InterPro" id="IPR014825">
    <property type="entry name" value="DNA_alkylation"/>
</dbReference>
<evidence type="ECO:0000313" key="7">
    <source>
        <dbReference type="EMBL" id="RGR66494.1"/>
    </source>
</evidence>
<evidence type="ECO:0000313" key="15">
    <source>
        <dbReference type="Proteomes" id="UP000475905"/>
    </source>
</evidence>
<dbReference type="AlphaFoldDB" id="A0A174X4W9"/>
<dbReference type="EMBL" id="QRUO01000029">
    <property type="protein sequence ID" value="RGR66494.1"/>
    <property type="molecule type" value="Genomic_DNA"/>
</dbReference>
<dbReference type="Gene3D" id="1.25.10.90">
    <property type="match status" value="1"/>
</dbReference>
<accession>A0A174X4W9</accession>
<dbReference type="Proteomes" id="UP001170023">
    <property type="component" value="Unassembled WGS sequence"/>
</dbReference>
<evidence type="ECO:0000313" key="13">
    <source>
        <dbReference type="Proteomes" id="UP000368418"/>
    </source>
</evidence>
<dbReference type="EMBL" id="CZBL01000024">
    <property type="protein sequence ID" value="CUQ53021.1"/>
    <property type="molecule type" value="Genomic_DNA"/>
</dbReference>
<reference evidence="11 12" key="2">
    <citation type="submission" date="2018-08" db="EMBL/GenBank/DDBJ databases">
        <title>A genome reference for cultivated species of the human gut microbiota.</title>
        <authorList>
            <person name="Zou Y."/>
            <person name="Xue W."/>
            <person name="Luo G."/>
        </authorList>
    </citation>
    <scope>NUCLEOTIDE SEQUENCE [LARGE SCALE GENOMIC DNA]</scope>
    <source>
        <strain evidence="7 11">AF24-29LB</strain>
        <strain evidence="8 12">OF02-6LB</strain>
    </source>
</reference>
<evidence type="ECO:0000313" key="12">
    <source>
        <dbReference type="Proteomes" id="UP000284431"/>
    </source>
</evidence>
<dbReference type="KEGG" id="bcac:CGC64_14620"/>
<dbReference type="Proteomes" id="UP000368418">
    <property type="component" value="Unassembled WGS sequence"/>
</dbReference>
<evidence type="ECO:0000313" key="1">
    <source>
        <dbReference type="EMBL" id="CUQ18579.1"/>
    </source>
</evidence>
<dbReference type="Proteomes" id="UP000475905">
    <property type="component" value="Unassembled WGS sequence"/>
</dbReference>
<reference evidence="9 10" key="1">
    <citation type="submission" date="2015-09" db="EMBL/GenBank/DDBJ databases">
        <authorList>
            <consortium name="Pathogen Informatics"/>
        </authorList>
    </citation>
    <scope>NUCLEOTIDE SEQUENCE [LARGE SCALE GENOMIC DNA]</scope>
    <source>
        <strain evidence="1 9">2789STDY5834880</strain>
        <strain evidence="2 10">2789STDY5834946</strain>
    </source>
</reference>
<evidence type="ECO:0000313" key="4">
    <source>
        <dbReference type="EMBL" id="KAA5473105.1"/>
    </source>
</evidence>
<dbReference type="InterPro" id="IPR016024">
    <property type="entry name" value="ARM-type_fold"/>
</dbReference>
<gene>
    <name evidence="7" type="ORF">DWY26_20595</name>
    <name evidence="8" type="ORF">DXA49_00080</name>
    <name evidence="1" type="ORF">ERS852494_04222</name>
    <name evidence="2" type="ORF">ERS852558_04222</name>
    <name evidence="5" type="ORF">F2Y31_18820</name>
    <name evidence="3" type="ORF">F2Y36_14185</name>
    <name evidence="4" type="ORF">F2Y39_17955</name>
    <name evidence="6" type="ORF">Q4469_04510</name>
</gene>
<dbReference type="Proteomes" id="UP000427825">
    <property type="component" value="Unassembled WGS sequence"/>
</dbReference>
<dbReference type="Pfam" id="PF08713">
    <property type="entry name" value="DNA_alkylation"/>
    <property type="match status" value="1"/>
</dbReference>
<dbReference type="EMBL" id="JAUONL010000003">
    <property type="protein sequence ID" value="MDO6356963.1"/>
    <property type="molecule type" value="Genomic_DNA"/>
</dbReference>
<sequence>MKTTTAENIRKELKALADPKYRKFHSYLLPGTDNILGVRIPQLRTMAKEIIKKDDWRPFVETANTNYYEETMLQGMIIGLAKMNLDEQINYISLFIPRINNWAVCDIFSSELKTAVRKGKETVWQFIQPYLKSQKEFEIRFGIVMLFHYINEEHIDSLLAYADLFKHEAYYARMAMAWMISICFIKFPQKTMKYLQQSKLDDWTYNKAIQKTIESLRINKETKDTLRTMKRR</sequence>
<dbReference type="EMBL" id="VVYJ01000012">
    <property type="protein sequence ID" value="KAA5473105.1"/>
    <property type="molecule type" value="Genomic_DNA"/>
</dbReference>
<dbReference type="EMBL" id="VVYP01000018">
    <property type="protein sequence ID" value="KAA5462330.1"/>
    <property type="molecule type" value="Genomic_DNA"/>
</dbReference>
<evidence type="ECO:0000313" key="14">
    <source>
        <dbReference type="Proteomes" id="UP000427825"/>
    </source>
</evidence>
<evidence type="ECO:0000313" key="2">
    <source>
        <dbReference type="EMBL" id="CUQ53021.1"/>
    </source>
</evidence>
<reference evidence="6" key="4">
    <citation type="submission" date="2023-07" db="EMBL/GenBank/DDBJ databases">
        <title>Whole Genome Sequencing of Colonoscopy isolates.</title>
        <authorList>
            <person name="Surve S.V."/>
            <person name="Valls R.A."/>
            <person name="Barrak K.E."/>
            <person name="Gardner T.B."/>
            <person name="O'Toole G.A."/>
        </authorList>
    </citation>
    <scope>NUCLEOTIDE SEQUENCE</scope>
    <source>
        <strain evidence="6">GP0119</strain>
    </source>
</reference>
<evidence type="ECO:0000313" key="8">
    <source>
        <dbReference type="EMBL" id="RGY29971.1"/>
    </source>
</evidence>
<evidence type="ECO:0000313" key="6">
    <source>
        <dbReference type="EMBL" id="MDO6356963.1"/>
    </source>
</evidence>
<reference evidence="13 14" key="3">
    <citation type="journal article" date="2019" name="Nat. Med.">
        <title>A library of human gut bacterial isolates paired with longitudinal multiomics data enables mechanistic microbiome research.</title>
        <authorList>
            <person name="Poyet M."/>
            <person name="Groussin M."/>
            <person name="Gibbons S.M."/>
            <person name="Avila-Pacheco J."/>
            <person name="Jiang X."/>
            <person name="Kearney S.M."/>
            <person name="Perrotta A.R."/>
            <person name="Berdy B."/>
            <person name="Zhao S."/>
            <person name="Lieberman T.D."/>
            <person name="Swanson P.K."/>
            <person name="Smith M."/>
            <person name="Roesemann S."/>
            <person name="Alexander J.E."/>
            <person name="Rich S.A."/>
            <person name="Livny J."/>
            <person name="Vlamakis H."/>
            <person name="Clish C."/>
            <person name="Bullock K."/>
            <person name="Deik A."/>
            <person name="Scott J."/>
            <person name="Pierce K.A."/>
            <person name="Xavier R.J."/>
            <person name="Alm E.J."/>
        </authorList>
    </citation>
    <scope>NUCLEOTIDE SEQUENCE [LARGE SCALE GENOMIC DNA]</scope>
    <source>
        <strain evidence="5 13">BIOML-A19</strain>
        <strain evidence="4 14">BIOML-A25</strain>
        <strain evidence="3 15">BIOML-A31</strain>
    </source>
</reference>
<dbReference type="EMBL" id="QSCS01000001">
    <property type="protein sequence ID" value="RGY29971.1"/>
    <property type="molecule type" value="Genomic_DNA"/>
</dbReference>
<dbReference type="GeneID" id="75114896"/>
<dbReference type="Proteomes" id="UP000284205">
    <property type="component" value="Unassembled WGS sequence"/>
</dbReference>
<evidence type="ECO:0000313" key="10">
    <source>
        <dbReference type="Proteomes" id="UP000095725"/>
    </source>
</evidence>
<organism evidence="2 10">
    <name type="scientific">Bacteroides caccae</name>
    <dbReference type="NCBI Taxonomy" id="47678"/>
    <lineage>
        <taxon>Bacteria</taxon>
        <taxon>Pseudomonadati</taxon>
        <taxon>Bacteroidota</taxon>
        <taxon>Bacteroidia</taxon>
        <taxon>Bacteroidales</taxon>
        <taxon>Bacteroidaceae</taxon>
        <taxon>Bacteroides</taxon>
    </lineage>
</organism>
<evidence type="ECO:0000313" key="5">
    <source>
        <dbReference type="EMBL" id="KAA5496064.1"/>
    </source>
</evidence>
<dbReference type="EMBL" id="CZAI01000015">
    <property type="protein sequence ID" value="CUQ18579.1"/>
    <property type="molecule type" value="Genomic_DNA"/>
</dbReference>
<dbReference type="Proteomes" id="UP000095725">
    <property type="component" value="Unassembled WGS sequence"/>
</dbReference>
<evidence type="ECO:0000313" key="11">
    <source>
        <dbReference type="Proteomes" id="UP000284205"/>
    </source>
</evidence>
<dbReference type="EMBL" id="VVYD01000022">
    <property type="protein sequence ID" value="KAA5496064.1"/>
    <property type="molecule type" value="Genomic_DNA"/>
</dbReference>
<name>A0A174X4W9_9BACE</name>
<proteinExistence type="predicted"/>
<dbReference type="Proteomes" id="UP000095657">
    <property type="component" value="Unassembled WGS sequence"/>
</dbReference>
<evidence type="ECO:0000313" key="3">
    <source>
        <dbReference type="EMBL" id="KAA5462330.1"/>
    </source>
</evidence>
<dbReference type="PANTHER" id="PTHR34070">
    <property type="entry name" value="ARMADILLO-TYPE FOLD"/>
    <property type="match status" value="1"/>
</dbReference>
<dbReference type="Proteomes" id="UP000284431">
    <property type="component" value="Unassembled WGS sequence"/>
</dbReference>
<dbReference type="CDD" id="cd06561">
    <property type="entry name" value="AlkD_like"/>
    <property type="match status" value="1"/>
</dbReference>
<dbReference type="PANTHER" id="PTHR34070:SF1">
    <property type="entry name" value="DNA ALKYLATION REPAIR PROTEIN"/>
    <property type="match status" value="1"/>
</dbReference>
<dbReference type="RefSeq" id="WP_005675609.1">
    <property type="nucleotide sequence ID" value="NZ_CABMOQ010000007.1"/>
</dbReference>
<evidence type="ECO:0000313" key="9">
    <source>
        <dbReference type="Proteomes" id="UP000095657"/>
    </source>
</evidence>